<feature type="region of interest" description="Disordered" evidence="1">
    <location>
        <begin position="100"/>
        <end position="134"/>
    </location>
</feature>
<evidence type="ECO:0000313" key="2">
    <source>
        <dbReference type="EMBL" id="KAF2570750.1"/>
    </source>
</evidence>
<dbReference type="EMBL" id="QGKY02001015">
    <property type="protein sequence ID" value="KAF2570750.1"/>
    <property type="molecule type" value="Genomic_DNA"/>
</dbReference>
<comment type="caution">
    <text evidence="2">The sequence shown here is derived from an EMBL/GenBank/DDBJ whole genome shotgun (WGS) entry which is preliminary data.</text>
</comment>
<dbReference type="AlphaFoldDB" id="A0A8S9IKU7"/>
<sequence>MTEDSTVDLRSERLALRPRQERAWLSSSRNEGVKLVAAEDKDGNIGFWNLDCQNEEEDGGVSVQASHLFSYMSCLSTKLFLKVPCLRRAASVAEEYEAAGGEVLVDDEDDDDKGNEDENLPSMEEDDDSPDMEEFDEADNVVENDTVTLQSAYLVAHEPDDDNILRTRTNDTQHNQTHNTSLHLAKS</sequence>
<name>A0A8S9IKU7_BRACR</name>
<evidence type="ECO:0000256" key="1">
    <source>
        <dbReference type="SAM" id="MobiDB-lite"/>
    </source>
</evidence>
<reference evidence="2" key="1">
    <citation type="submission" date="2019-12" db="EMBL/GenBank/DDBJ databases">
        <title>Genome sequencing and annotation of Brassica cretica.</title>
        <authorList>
            <person name="Studholme D.J."/>
            <person name="Sarris P.F."/>
        </authorList>
    </citation>
    <scope>NUCLEOTIDE SEQUENCE</scope>
    <source>
        <strain evidence="2">PFS-102/07</strain>
        <tissue evidence="2">Leaf</tissue>
    </source>
</reference>
<feature type="region of interest" description="Disordered" evidence="1">
    <location>
        <begin position="156"/>
        <end position="187"/>
    </location>
</feature>
<accession>A0A8S9IKU7</accession>
<protein>
    <submittedName>
        <fullName evidence="2">Uncharacterized protein</fullName>
    </submittedName>
</protein>
<proteinExistence type="predicted"/>
<feature type="compositionally biased region" description="Acidic residues" evidence="1">
    <location>
        <begin position="104"/>
        <end position="134"/>
    </location>
</feature>
<organism evidence="2">
    <name type="scientific">Brassica cretica</name>
    <name type="common">Mustard</name>
    <dbReference type="NCBI Taxonomy" id="69181"/>
    <lineage>
        <taxon>Eukaryota</taxon>
        <taxon>Viridiplantae</taxon>
        <taxon>Streptophyta</taxon>
        <taxon>Embryophyta</taxon>
        <taxon>Tracheophyta</taxon>
        <taxon>Spermatophyta</taxon>
        <taxon>Magnoliopsida</taxon>
        <taxon>eudicotyledons</taxon>
        <taxon>Gunneridae</taxon>
        <taxon>Pentapetalae</taxon>
        <taxon>rosids</taxon>
        <taxon>malvids</taxon>
        <taxon>Brassicales</taxon>
        <taxon>Brassicaceae</taxon>
        <taxon>Brassiceae</taxon>
        <taxon>Brassica</taxon>
    </lineage>
</organism>
<gene>
    <name evidence="2" type="ORF">F2Q70_00005678</name>
</gene>